<evidence type="ECO:0008006" key="4">
    <source>
        <dbReference type="Google" id="ProtNLM"/>
    </source>
</evidence>
<dbReference type="OrthoDB" id="344892at2"/>
<organism evidence="2 3">
    <name type="scientific">Leptospira noumeaensis</name>
    <dbReference type="NCBI Taxonomy" id="2484964"/>
    <lineage>
        <taxon>Bacteria</taxon>
        <taxon>Pseudomonadati</taxon>
        <taxon>Spirochaetota</taxon>
        <taxon>Spirochaetia</taxon>
        <taxon>Leptospirales</taxon>
        <taxon>Leptospiraceae</taxon>
        <taxon>Leptospira</taxon>
    </lineage>
</organism>
<keyword evidence="1" id="KW-0472">Membrane</keyword>
<dbReference type="NCBIfam" id="NF047493">
    <property type="entry name" value="LB_053_fam"/>
    <property type="match status" value="1"/>
</dbReference>
<comment type="caution">
    <text evidence="2">The sequence shown here is derived from an EMBL/GenBank/DDBJ whole genome shotgun (WGS) entry which is preliminary data.</text>
</comment>
<feature type="transmembrane region" description="Helical" evidence="1">
    <location>
        <begin position="133"/>
        <end position="158"/>
    </location>
</feature>
<evidence type="ECO:0000313" key="3">
    <source>
        <dbReference type="Proteomes" id="UP000298009"/>
    </source>
</evidence>
<keyword evidence="1" id="KW-0812">Transmembrane</keyword>
<dbReference type="AlphaFoldDB" id="A0A4R9IB94"/>
<keyword evidence="3" id="KW-1185">Reference proteome</keyword>
<keyword evidence="1" id="KW-1133">Transmembrane helix</keyword>
<evidence type="ECO:0000313" key="2">
    <source>
        <dbReference type="EMBL" id="TGK83053.1"/>
    </source>
</evidence>
<accession>A0A4R9IB94</accession>
<dbReference type="RefSeq" id="WP_135600963.1">
    <property type="nucleotide sequence ID" value="NZ_RQFK01000023.1"/>
</dbReference>
<sequence>MAKYIILFLVISIPIFGTPKETVLETDIYVGDTVHYQIELSESTEVDLNIEEGEIYEDDTMPSYKISNVIKKESKLEATVIFFKPGSFVLPVSWIQNNINQRSSLSIKVKSQLLGSETDIEDIEPPLVFSGPYFFRLLIILIITAINLYLLYALYLYWRSKPKVVDAFWEKRPVFEETTKRLHLIETYLESEVIFEKELAFKISEYLKEVYSKKLETNFLGKTDSEFLVDLSNRTHIENSTLRDLRIYFRKTKYDENHTVLDKQSGRSIWEKIKKEFEI</sequence>
<evidence type="ECO:0000256" key="1">
    <source>
        <dbReference type="SAM" id="Phobius"/>
    </source>
</evidence>
<proteinExistence type="predicted"/>
<gene>
    <name evidence="2" type="ORF">EHQ24_07005</name>
</gene>
<dbReference type="Proteomes" id="UP000298009">
    <property type="component" value="Unassembled WGS sequence"/>
</dbReference>
<reference evidence="2" key="1">
    <citation type="journal article" date="2019" name="PLoS Negl. Trop. Dis.">
        <title>Revisiting the worldwide diversity of Leptospira species in the environment.</title>
        <authorList>
            <person name="Vincent A.T."/>
            <person name="Schiettekatte O."/>
            <person name="Bourhy P."/>
            <person name="Veyrier F.J."/>
            <person name="Picardeau M."/>
        </authorList>
    </citation>
    <scope>NUCLEOTIDE SEQUENCE [LARGE SCALE GENOMIC DNA]</scope>
    <source>
        <strain evidence="2">201800287</strain>
    </source>
</reference>
<protein>
    <recommendedName>
        <fullName evidence="4">DUF4381 domain-containing protein</fullName>
    </recommendedName>
</protein>
<dbReference type="EMBL" id="RQFK01000023">
    <property type="protein sequence ID" value="TGK83053.1"/>
    <property type="molecule type" value="Genomic_DNA"/>
</dbReference>
<name>A0A4R9IB94_9LEPT</name>